<organism evidence="6">
    <name type="scientific">bioreactor metagenome</name>
    <dbReference type="NCBI Taxonomy" id="1076179"/>
    <lineage>
        <taxon>unclassified sequences</taxon>
        <taxon>metagenomes</taxon>
        <taxon>ecological metagenomes</taxon>
    </lineage>
</organism>
<dbReference type="InterPro" id="IPR000281">
    <property type="entry name" value="HTH_RpiR"/>
</dbReference>
<dbReference type="CDD" id="cd05013">
    <property type="entry name" value="SIS_RpiR"/>
    <property type="match status" value="1"/>
</dbReference>
<gene>
    <name evidence="6" type="primary">ybbH_10</name>
    <name evidence="6" type="ORF">SDC9_75298</name>
</gene>
<dbReference type="GO" id="GO:0003700">
    <property type="term" value="F:DNA-binding transcription factor activity"/>
    <property type="evidence" value="ECO:0007669"/>
    <property type="project" value="InterPro"/>
</dbReference>
<dbReference type="PROSITE" id="PS51071">
    <property type="entry name" value="HTH_RPIR"/>
    <property type="match status" value="1"/>
</dbReference>
<evidence type="ECO:0000259" key="4">
    <source>
        <dbReference type="PROSITE" id="PS51071"/>
    </source>
</evidence>
<dbReference type="GO" id="GO:0097367">
    <property type="term" value="F:carbohydrate derivative binding"/>
    <property type="evidence" value="ECO:0007669"/>
    <property type="project" value="InterPro"/>
</dbReference>
<evidence type="ECO:0000313" key="6">
    <source>
        <dbReference type="EMBL" id="MPM28770.1"/>
    </source>
</evidence>
<dbReference type="PANTHER" id="PTHR30514">
    <property type="entry name" value="GLUCOKINASE"/>
    <property type="match status" value="1"/>
</dbReference>
<proteinExistence type="predicted"/>
<keyword evidence="3" id="KW-0804">Transcription</keyword>
<dbReference type="Pfam" id="PF01418">
    <property type="entry name" value="HTH_6"/>
    <property type="match status" value="1"/>
</dbReference>
<dbReference type="SUPFAM" id="SSF46689">
    <property type="entry name" value="Homeodomain-like"/>
    <property type="match status" value="1"/>
</dbReference>
<dbReference type="InterPro" id="IPR001347">
    <property type="entry name" value="SIS_dom"/>
</dbReference>
<comment type="caution">
    <text evidence="6">The sequence shown here is derived from an EMBL/GenBank/DDBJ whole genome shotgun (WGS) entry which is preliminary data.</text>
</comment>
<evidence type="ECO:0000259" key="5">
    <source>
        <dbReference type="PROSITE" id="PS51464"/>
    </source>
</evidence>
<evidence type="ECO:0000256" key="1">
    <source>
        <dbReference type="ARBA" id="ARBA00023015"/>
    </source>
</evidence>
<dbReference type="InterPro" id="IPR035472">
    <property type="entry name" value="RpiR-like_SIS"/>
</dbReference>
<dbReference type="InterPro" id="IPR046348">
    <property type="entry name" value="SIS_dom_sf"/>
</dbReference>
<accession>A0A644YK59</accession>
<dbReference type="Pfam" id="PF01380">
    <property type="entry name" value="SIS"/>
    <property type="match status" value="1"/>
</dbReference>
<reference evidence="6" key="1">
    <citation type="submission" date="2019-08" db="EMBL/GenBank/DDBJ databases">
        <authorList>
            <person name="Kucharzyk K."/>
            <person name="Murdoch R.W."/>
            <person name="Higgins S."/>
            <person name="Loffler F."/>
        </authorList>
    </citation>
    <scope>NUCLEOTIDE SEQUENCE</scope>
</reference>
<feature type="domain" description="SIS" evidence="5">
    <location>
        <begin position="131"/>
        <end position="271"/>
    </location>
</feature>
<dbReference type="InterPro" id="IPR009057">
    <property type="entry name" value="Homeodomain-like_sf"/>
</dbReference>
<evidence type="ECO:0000256" key="3">
    <source>
        <dbReference type="ARBA" id="ARBA00023163"/>
    </source>
</evidence>
<keyword evidence="2" id="KW-0238">DNA-binding</keyword>
<dbReference type="Gene3D" id="3.40.50.10490">
    <property type="entry name" value="Glucose-6-phosphate isomerase like protein, domain 1"/>
    <property type="match status" value="1"/>
</dbReference>
<dbReference type="InterPro" id="IPR036388">
    <property type="entry name" value="WH-like_DNA-bd_sf"/>
</dbReference>
<evidence type="ECO:0000256" key="2">
    <source>
        <dbReference type="ARBA" id="ARBA00023125"/>
    </source>
</evidence>
<dbReference type="Gene3D" id="1.10.10.10">
    <property type="entry name" value="Winged helix-like DNA-binding domain superfamily/Winged helix DNA-binding domain"/>
    <property type="match status" value="1"/>
</dbReference>
<dbReference type="PANTHER" id="PTHR30514:SF1">
    <property type="entry name" value="HTH-TYPE TRANSCRIPTIONAL REGULATOR HEXR-RELATED"/>
    <property type="match status" value="1"/>
</dbReference>
<dbReference type="PROSITE" id="PS51464">
    <property type="entry name" value="SIS"/>
    <property type="match status" value="1"/>
</dbReference>
<keyword evidence="1" id="KW-0805">Transcription regulation</keyword>
<dbReference type="GO" id="GO:1901135">
    <property type="term" value="P:carbohydrate derivative metabolic process"/>
    <property type="evidence" value="ECO:0007669"/>
    <property type="project" value="InterPro"/>
</dbReference>
<dbReference type="AlphaFoldDB" id="A0A644YK59"/>
<protein>
    <submittedName>
        <fullName evidence="6">Putative HTH-type transcriptional regulator YbbH</fullName>
    </submittedName>
</protein>
<name>A0A644YK59_9ZZZZ</name>
<sequence length="289" mass="31805">METNISDVQPVTFSQRFNREVKSLSKKESEVCEFLQSHANDVIHMSITELADRCATSEPSLVRLAKKLGYKGYQAMKISIAQDSIDINRQIHESLSQYDTVPTIIDKVFQSNIQALNDTLRILNPANLEKAIDAIIDSKNLVFYGTGGSGIIALDGQHKFLRIGYLPIAFTDSNLQAMSAATLGEGDVVVAISHSGASQATIEAVAYAKQSKATIITITDYSRCPILAYSDIPLFTSAFETTFKPEALSSRIAELSIIDALFIGTVMKRYDASYECMKKTRQALDSKKI</sequence>
<dbReference type="EMBL" id="VSSQ01005342">
    <property type="protein sequence ID" value="MPM28770.1"/>
    <property type="molecule type" value="Genomic_DNA"/>
</dbReference>
<feature type="domain" description="HTH rpiR-type" evidence="4">
    <location>
        <begin position="11"/>
        <end position="87"/>
    </location>
</feature>
<dbReference type="GO" id="GO:0003677">
    <property type="term" value="F:DNA binding"/>
    <property type="evidence" value="ECO:0007669"/>
    <property type="project" value="UniProtKB-KW"/>
</dbReference>
<dbReference type="SUPFAM" id="SSF53697">
    <property type="entry name" value="SIS domain"/>
    <property type="match status" value="1"/>
</dbReference>
<dbReference type="InterPro" id="IPR047640">
    <property type="entry name" value="RpiR-like"/>
</dbReference>